<proteinExistence type="predicted"/>
<dbReference type="PRINTS" id="PR00455">
    <property type="entry name" value="HTHTETR"/>
</dbReference>
<evidence type="ECO:0000313" key="7">
    <source>
        <dbReference type="Proteomes" id="UP000655868"/>
    </source>
</evidence>
<dbReference type="PROSITE" id="PS50977">
    <property type="entry name" value="HTH_TETR_2"/>
    <property type="match status" value="1"/>
</dbReference>
<dbReference type="Pfam" id="PF16925">
    <property type="entry name" value="TetR_C_13"/>
    <property type="match status" value="1"/>
</dbReference>
<dbReference type="Proteomes" id="UP000655868">
    <property type="component" value="Unassembled WGS sequence"/>
</dbReference>
<dbReference type="InterPro" id="IPR009057">
    <property type="entry name" value="Homeodomain-like_sf"/>
</dbReference>
<keyword evidence="2 4" id="KW-0238">DNA-binding</keyword>
<feature type="domain" description="HTH tetR-type" evidence="5">
    <location>
        <begin position="5"/>
        <end position="65"/>
    </location>
</feature>
<keyword evidence="7" id="KW-1185">Reference proteome</keyword>
<evidence type="ECO:0000313" key="6">
    <source>
        <dbReference type="EMBL" id="MBJ8337958.1"/>
    </source>
</evidence>
<dbReference type="SUPFAM" id="SSF48498">
    <property type="entry name" value="Tetracyclin repressor-like, C-terminal domain"/>
    <property type="match status" value="1"/>
</dbReference>
<reference evidence="6" key="1">
    <citation type="submission" date="2020-12" db="EMBL/GenBank/DDBJ databases">
        <title>Antrihabitans popcorni sp. nov. and Antrihabitans auranticaus sp. nov., isolated from a larva cave.</title>
        <authorList>
            <person name="Lee S.D."/>
            <person name="Kim I.S."/>
        </authorList>
    </citation>
    <scope>NUCLEOTIDE SEQUENCE</scope>
    <source>
        <strain evidence="6">YC3-6</strain>
    </source>
</reference>
<sequence length="202" mass="21308">MTDTKATRDRLIDTTRALLWERGYAATSPRAVLAGAGVGQGSMYHHFTGKEQLALAAFERNADAVLTKAEAVLHGPGGPRERIVAYLELQRDVLKGCPVGRMAGDADVLATASLCEMLDTAFQRVRALMVEVIDEAQTSGDIAPGTPAADLAETVLAVVQGGYVLARAAGSADPFERAVRGAVALLPRPVATPRKSKKGKRS</sequence>
<keyword evidence="1" id="KW-0805">Transcription regulation</keyword>
<dbReference type="InterPro" id="IPR011075">
    <property type="entry name" value="TetR_C"/>
</dbReference>
<dbReference type="GO" id="GO:0003677">
    <property type="term" value="F:DNA binding"/>
    <property type="evidence" value="ECO:0007669"/>
    <property type="project" value="UniProtKB-UniRule"/>
</dbReference>
<comment type="caution">
    <text evidence="6">The sequence shown here is derived from an EMBL/GenBank/DDBJ whole genome shotgun (WGS) entry which is preliminary data.</text>
</comment>
<dbReference type="InterPro" id="IPR036271">
    <property type="entry name" value="Tet_transcr_reg_TetR-rel_C_sf"/>
</dbReference>
<dbReference type="Gene3D" id="1.10.357.10">
    <property type="entry name" value="Tetracycline Repressor, domain 2"/>
    <property type="match status" value="1"/>
</dbReference>
<dbReference type="AlphaFoldDB" id="A0A934NMH9"/>
<evidence type="ECO:0000256" key="2">
    <source>
        <dbReference type="ARBA" id="ARBA00023125"/>
    </source>
</evidence>
<dbReference type="RefSeq" id="WP_199702053.1">
    <property type="nucleotide sequence ID" value="NZ_JAEMNV010000001.1"/>
</dbReference>
<evidence type="ECO:0000256" key="4">
    <source>
        <dbReference type="PROSITE-ProRule" id="PRU00335"/>
    </source>
</evidence>
<dbReference type="PANTHER" id="PTHR47506:SF3">
    <property type="entry name" value="HTH-TYPE TRANSCRIPTIONAL REGULATOR LMRA"/>
    <property type="match status" value="1"/>
</dbReference>
<evidence type="ECO:0000256" key="1">
    <source>
        <dbReference type="ARBA" id="ARBA00023015"/>
    </source>
</evidence>
<dbReference type="PANTHER" id="PTHR47506">
    <property type="entry name" value="TRANSCRIPTIONAL REGULATORY PROTEIN"/>
    <property type="match status" value="1"/>
</dbReference>
<accession>A0A934NMH9</accession>
<feature type="DNA-binding region" description="H-T-H motif" evidence="4">
    <location>
        <begin position="28"/>
        <end position="47"/>
    </location>
</feature>
<dbReference type="SUPFAM" id="SSF46689">
    <property type="entry name" value="Homeodomain-like"/>
    <property type="match status" value="1"/>
</dbReference>
<evidence type="ECO:0000259" key="5">
    <source>
        <dbReference type="PROSITE" id="PS50977"/>
    </source>
</evidence>
<organism evidence="6 7">
    <name type="scientific">Antrihabitans stalagmiti</name>
    <dbReference type="NCBI Taxonomy" id="2799499"/>
    <lineage>
        <taxon>Bacteria</taxon>
        <taxon>Bacillati</taxon>
        <taxon>Actinomycetota</taxon>
        <taxon>Actinomycetes</taxon>
        <taxon>Mycobacteriales</taxon>
        <taxon>Nocardiaceae</taxon>
        <taxon>Antrihabitans</taxon>
    </lineage>
</organism>
<gene>
    <name evidence="6" type="ORF">JGU71_03575</name>
</gene>
<dbReference type="EMBL" id="JAEMNV010000001">
    <property type="protein sequence ID" value="MBJ8337958.1"/>
    <property type="molecule type" value="Genomic_DNA"/>
</dbReference>
<keyword evidence="3" id="KW-0804">Transcription</keyword>
<dbReference type="Pfam" id="PF00440">
    <property type="entry name" value="TetR_N"/>
    <property type="match status" value="1"/>
</dbReference>
<evidence type="ECO:0000256" key="3">
    <source>
        <dbReference type="ARBA" id="ARBA00023163"/>
    </source>
</evidence>
<dbReference type="InterPro" id="IPR001647">
    <property type="entry name" value="HTH_TetR"/>
</dbReference>
<protein>
    <submittedName>
        <fullName evidence="6">TetR/AcrR family transcriptional regulator</fullName>
    </submittedName>
</protein>
<name>A0A934NMH9_9NOCA</name>